<dbReference type="Proteomes" id="UP000319525">
    <property type="component" value="Unassembled WGS sequence"/>
</dbReference>
<evidence type="ECO:0000313" key="2">
    <source>
        <dbReference type="EMBL" id="GEB45834.1"/>
    </source>
</evidence>
<accession>A0A4Y3QKN1</accession>
<organism evidence="2 3">
    <name type="scientific">Microbacterium testaceum</name>
    <name type="common">Aureobacterium testaceum</name>
    <name type="synonym">Brevibacterium testaceum</name>
    <dbReference type="NCBI Taxonomy" id="2033"/>
    <lineage>
        <taxon>Bacteria</taxon>
        <taxon>Bacillati</taxon>
        <taxon>Actinomycetota</taxon>
        <taxon>Actinomycetes</taxon>
        <taxon>Micrococcales</taxon>
        <taxon>Microbacteriaceae</taxon>
        <taxon>Microbacterium</taxon>
    </lineage>
</organism>
<sequence>MRTDLNQRPFGQPVWTSAVAVFLLWASVFVLGLSGLAMLTVHGDTGALLLIAALIAAAPAAALSQQRSSI</sequence>
<keyword evidence="1" id="KW-1133">Transmembrane helix</keyword>
<dbReference type="GeneID" id="57144467"/>
<evidence type="ECO:0000313" key="3">
    <source>
        <dbReference type="Proteomes" id="UP000319525"/>
    </source>
</evidence>
<dbReference type="OrthoDB" id="9904795at2"/>
<dbReference type="RefSeq" id="WP_141376930.1">
    <property type="nucleotide sequence ID" value="NZ_BJML01000005.1"/>
</dbReference>
<dbReference type="AlphaFoldDB" id="A0A4Y3QKN1"/>
<keyword evidence="1" id="KW-0472">Membrane</keyword>
<proteinExistence type="predicted"/>
<gene>
    <name evidence="2" type="ORF">MTE01_17790</name>
</gene>
<protein>
    <submittedName>
        <fullName evidence="2">Uncharacterized protein</fullName>
    </submittedName>
</protein>
<comment type="caution">
    <text evidence="2">The sequence shown here is derived from an EMBL/GenBank/DDBJ whole genome shotgun (WGS) entry which is preliminary data.</text>
</comment>
<reference evidence="2 3" key="1">
    <citation type="submission" date="2019-06" db="EMBL/GenBank/DDBJ databases">
        <title>Whole genome shotgun sequence of Microbacterium testaceum NBRC 12675.</title>
        <authorList>
            <person name="Hosoyama A."/>
            <person name="Uohara A."/>
            <person name="Ohji S."/>
            <person name="Ichikawa N."/>
        </authorList>
    </citation>
    <scope>NUCLEOTIDE SEQUENCE [LARGE SCALE GENOMIC DNA]</scope>
    <source>
        <strain evidence="2 3">NBRC 12675</strain>
    </source>
</reference>
<feature type="transmembrane region" description="Helical" evidence="1">
    <location>
        <begin position="12"/>
        <end position="39"/>
    </location>
</feature>
<name>A0A4Y3QKN1_MICTE</name>
<dbReference type="EMBL" id="BJML01000005">
    <property type="protein sequence ID" value="GEB45834.1"/>
    <property type="molecule type" value="Genomic_DNA"/>
</dbReference>
<keyword evidence="1" id="KW-0812">Transmembrane</keyword>
<feature type="transmembrane region" description="Helical" evidence="1">
    <location>
        <begin position="45"/>
        <end position="64"/>
    </location>
</feature>
<evidence type="ECO:0000256" key="1">
    <source>
        <dbReference type="SAM" id="Phobius"/>
    </source>
</evidence>